<dbReference type="SUPFAM" id="SSF56349">
    <property type="entry name" value="DNA breaking-rejoining enzymes"/>
    <property type="match status" value="1"/>
</dbReference>
<evidence type="ECO:0000256" key="1">
    <source>
        <dbReference type="ARBA" id="ARBA00023125"/>
    </source>
</evidence>
<dbReference type="OrthoDB" id="2678913at2759"/>
<dbReference type="InParanoid" id="A0A0D0AKJ2"/>
<keyword evidence="4" id="KW-1185">Reference proteome</keyword>
<proteinExistence type="predicted"/>
<dbReference type="InterPro" id="IPR010998">
    <property type="entry name" value="Integrase_recombinase_N"/>
</dbReference>
<dbReference type="PANTHER" id="PTHR34605:SF3">
    <property type="entry name" value="P CELL-TYPE AGGLUTINATION PROTEIN MAP4-LIKE-RELATED"/>
    <property type="match status" value="1"/>
</dbReference>
<dbReference type="GO" id="GO:0015074">
    <property type="term" value="P:DNA integration"/>
    <property type="evidence" value="ECO:0007669"/>
    <property type="project" value="InterPro"/>
</dbReference>
<dbReference type="STRING" id="930992.A0A0D0AKJ2"/>
<protein>
    <recommendedName>
        <fullName evidence="5">DNA breaking-rejoining enzyme</fullName>
    </recommendedName>
</protein>
<dbReference type="Gene3D" id="1.10.443.10">
    <property type="entry name" value="Intergrase catalytic core"/>
    <property type="match status" value="1"/>
</dbReference>
<evidence type="ECO:0000313" key="3">
    <source>
        <dbReference type="EMBL" id="KIK34802.1"/>
    </source>
</evidence>
<dbReference type="GO" id="GO:0003677">
    <property type="term" value="F:DNA binding"/>
    <property type="evidence" value="ECO:0007669"/>
    <property type="project" value="UniProtKB-KW"/>
</dbReference>
<reference evidence="4" key="2">
    <citation type="submission" date="2015-01" db="EMBL/GenBank/DDBJ databases">
        <title>Evolutionary Origins and Diversification of the Mycorrhizal Mutualists.</title>
        <authorList>
            <consortium name="DOE Joint Genome Institute"/>
            <consortium name="Mycorrhizal Genomics Consortium"/>
            <person name="Kohler A."/>
            <person name="Kuo A."/>
            <person name="Nagy L.G."/>
            <person name="Floudas D."/>
            <person name="Copeland A."/>
            <person name="Barry K.W."/>
            <person name="Cichocki N."/>
            <person name="Veneault-Fourrey C."/>
            <person name="LaButti K."/>
            <person name="Lindquist E.A."/>
            <person name="Lipzen A."/>
            <person name="Lundell T."/>
            <person name="Morin E."/>
            <person name="Murat C."/>
            <person name="Riley R."/>
            <person name="Ohm R."/>
            <person name="Sun H."/>
            <person name="Tunlid A."/>
            <person name="Henrissat B."/>
            <person name="Grigoriev I.V."/>
            <person name="Hibbett D.S."/>
            <person name="Martin F."/>
        </authorList>
    </citation>
    <scope>NUCLEOTIDE SEQUENCE [LARGE SCALE GENOMIC DNA]</scope>
    <source>
        <strain evidence="4">UH-Slu-Lm8-n1</strain>
    </source>
</reference>
<keyword evidence="2" id="KW-0233">DNA recombination</keyword>
<reference evidence="3 4" key="1">
    <citation type="submission" date="2014-04" db="EMBL/GenBank/DDBJ databases">
        <authorList>
            <consortium name="DOE Joint Genome Institute"/>
            <person name="Kuo A."/>
            <person name="Ruytinx J."/>
            <person name="Rineau F."/>
            <person name="Colpaert J."/>
            <person name="Kohler A."/>
            <person name="Nagy L.G."/>
            <person name="Floudas D."/>
            <person name="Copeland A."/>
            <person name="Barry K.W."/>
            <person name="Cichocki N."/>
            <person name="Veneault-Fourrey C."/>
            <person name="LaButti K."/>
            <person name="Lindquist E.A."/>
            <person name="Lipzen A."/>
            <person name="Lundell T."/>
            <person name="Morin E."/>
            <person name="Murat C."/>
            <person name="Sun H."/>
            <person name="Tunlid A."/>
            <person name="Henrissat B."/>
            <person name="Grigoriev I.V."/>
            <person name="Hibbett D.S."/>
            <person name="Martin F."/>
            <person name="Nordberg H.P."/>
            <person name="Cantor M.N."/>
            <person name="Hua S.X."/>
        </authorList>
    </citation>
    <scope>NUCLEOTIDE SEQUENCE [LARGE SCALE GENOMIC DNA]</scope>
    <source>
        <strain evidence="3 4">UH-Slu-Lm8-n1</strain>
    </source>
</reference>
<dbReference type="SUPFAM" id="SSF47823">
    <property type="entry name" value="lambda integrase-like, N-terminal domain"/>
    <property type="match status" value="1"/>
</dbReference>
<dbReference type="InterPro" id="IPR052925">
    <property type="entry name" value="Phage_Integrase-like_Recomb"/>
</dbReference>
<organism evidence="3 4">
    <name type="scientific">Suillus luteus UH-Slu-Lm8-n1</name>
    <dbReference type="NCBI Taxonomy" id="930992"/>
    <lineage>
        <taxon>Eukaryota</taxon>
        <taxon>Fungi</taxon>
        <taxon>Dikarya</taxon>
        <taxon>Basidiomycota</taxon>
        <taxon>Agaricomycotina</taxon>
        <taxon>Agaricomycetes</taxon>
        <taxon>Agaricomycetidae</taxon>
        <taxon>Boletales</taxon>
        <taxon>Suillineae</taxon>
        <taxon>Suillaceae</taxon>
        <taxon>Suillus</taxon>
    </lineage>
</organism>
<gene>
    <name evidence="3" type="ORF">CY34DRAFT_67287</name>
</gene>
<dbReference type="GO" id="GO:0006310">
    <property type="term" value="P:DNA recombination"/>
    <property type="evidence" value="ECO:0007669"/>
    <property type="project" value="UniProtKB-KW"/>
</dbReference>
<keyword evidence="1" id="KW-0238">DNA-binding</keyword>
<feature type="non-terminal residue" evidence="3">
    <location>
        <position position="383"/>
    </location>
</feature>
<dbReference type="InterPro" id="IPR013762">
    <property type="entry name" value="Integrase-like_cat_sf"/>
</dbReference>
<evidence type="ECO:0008006" key="5">
    <source>
        <dbReference type="Google" id="ProtNLM"/>
    </source>
</evidence>
<feature type="non-terminal residue" evidence="3">
    <location>
        <position position="1"/>
    </location>
</feature>
<evidence type="ECO:0000256" key="2">
    <source>
        <dbReference type="ARBA" id="ARBA00023172"/>
    </source>
</evidence>
<dbReference type="HOGENOM" id="CLU_003292_2_2_1"/>
<sequence length="383" mass="42620">PHRYKSNLTPMPSPLRPHCLARDRMRLWLPPGESLRKTIMANNENFTPISDEQLNRILEVMGSSWASSTKETYGAGLLLFQVFCDTHEIPENQRCPISSALLLTFLSSCAGSYSGSALANYAAGLRAWHLLHGQPWLIDAKELKATLDGATALAPNSSKREKRIPFTPAIIISFRQHLNLDDPKDTAIFACITTSFYAIARLGEFTVPSMKAFDPAKHITRGHVSQKEDRNRLPVTSFHIPSTKSSPIEGEEAFWSAQEGLSDPKAAFDNHLRVNPAGASAHLFAWKHQKGLRPLSKKELTKRINQIASVTNLPNLKGHSIRIGGTLEYLLRGVPFDVVKSMGRWSSDAFTIYLREHAIVIAPYIQASPVLEPFTHITMPPVR</sequence>
<dbReference type="Gene3D" id="1.10.150.130">
    <property type="match status" value="1"/>
</dbReference>
<dbReference type="InterPro" id="IPR011010">
    <property type="entry name" value="DNA_brk_join_enz"/>
</dbReference>
<accession>A0A0D0AKJ2</accession>
<dbReference type="AlphaFoldDB" id="A0A0D0AKJ2"/>
<dbReference type="Proteomes" id="UP000054485">
    <property type="component" value="Unassembled WGS sequence"/>
</dbReference>
<dbReference type="PANTHER" id="PTHR34605">
    <property type="entry name" value="PHAGE_INTEGRASE DOMAIN-CONTAINING PROTEIN"/>
    <property type="match status" value="1"/>
</dbReference>
<evidence type="ECO:0000313" key="4">
    <source>
        <dbReference type="Proteomes" id="UP000054485"/>
    </source>
</evidence>
<dbReference type="EMBL" id="KN835701">
    <property type="protein sequence ID" value="KIK34802.1"/>
    <property type="molecule type" value="Genomic_DNA"/>
</dbReference>
<name>A0A0D0AKJ2_9AGAM</name>